<name>A0A0P1B7S7_PLAHL</name>
<dbReference type="EMBL" id="CCYD01003101">
    <property type="protein sequence ID" value="CEG49914.1"/>
    <property type="molecule type" value="Genomic_DNA"/>
</dbReference>
<reference evidence="2" key="1">
    <citation type="submission" date="2014-09" db="EMBL/GenBank/DDBJ databases">
        <authorList>
            <person name="Sharma Rahul"/>
            <person name="Thines Marco"/>
        </authorList>
    </citation>
    <scope>NUCLEOTIDE SEQUENCE [LARGE SCALE GENOMIC DNA]</scope>
</reference>
<accession>A0A0P1B7S7</accession>
<evidence type="ECO:0000313" key="1">
    <source>
        <dbReference type="EMBL" id="CEG49914.1"/>
    </source>
</evidence>
<organism evidence="1 2">
    <name type="scientific">Plasmopara halstedii</name>
    <name type="common">Downy mildew of sunflower</name>
    <dbReference type="NCBI Taxonomy" id="4781"/>
    <lineage>
        <taxon>Eukaryota</taxon>
        <taxon>Sar</taxon>
        <taxon>Stramenopiles</taxon>
        <taxon>Oomycota</taxon>
        <taxon>Peronosporomycetes</taxon>
        <taxon>Peronosporales</taxon>
        <taxon>Peronosporaceae</taxon>
        <taxon>Plasmopara</taxon>
    </lineage>
</organism>
<dbReference type="RefSeq" id="XP_024586283.1">
    <property type="nucleotide sequence ID" value="XM_024721155.1"/>
</dbReference>
<dbReference type="Proteomes" id="UP000054928">
    <property type="component" value="Unassembled WGS sequence"/>
</dbReference>
<dbReference type="AlphaFoldDB" id="A0A0P1B7S7"/>
<protein>
    <submittedName>
        <fullName evidence="1">Uncharacterized protein</fullName>
    </submittedName>
</protein>
<proteinExistence type="predicted"/>
<dbReference type="GeneID" id="36402705"/>
<evidence type="ECO:0000313" key="2">
    <source>
        <dbReference type="Proteomes" id="UP000054928"/>
    </source>
</evidence>
<keyword evidence="2" id="KW-1185">Reference proteome</keyword>
<sequence>MRILQWEYGSCFAWMDYLQLAEELDPPLCRLYRLRQETGGENDISKTYTTSGVVDGVFVGASLADEGRNDASERGRSILGCELERDREMGYQIPKAADLCGLKFAIRR</sequence>